<evidence type="ECO:0000256" key="2">
    <source>
        <dbReference type="SAM" id="Phobius"/>
    </source>
</evidence>
<dbReference type="EMBL" id="PTIX01000003">
    <property type="protein sequence ID" value="PPK69764.1"/>
    <property type="molecule type" value="Genomic_DNA"/>
</dbReference>
<dbReference type="RefSeq" id="WP_104478163.1">
    <property type="nucleotide sequence ID" value="NZ_CP154825.1"/>
</dbReference>
<dbReference type="InterPro" id="IPR012551">
    <property type="entry name" value="DUF1707_SHOCT-like"/>
</dbReference>
<protein>
    <submittedName>
        <fullName evidence="4">Uncharacterized protein DUF1707</fullName>
    </submittedName>
</protein>
<keyword evidence="2" id="KW-0472">Membrane</keyword>
<feature type="domain" description="DUF1707" evidence="3">
    <location>
        <begin position="9"/>
        <end position="61"/>
    </location>
</feature>
<evidence type="ECO:0000313" key="4">
    <source>
        <dbReference type="EMBL" id="PPK69764.1"/>
    </source>
</evidence>
<proteinExistence type="predicted"/>
<keyword evidence="5" id="KW-1185">Reference proteome</keyword>
<sequence>MSEIERSELRVGDAEREDAIRALGEHMSAGRLDVDEYGERSARITTAKTRGELVALFTDLPDPKPAFGAPQPPPTPAHSPVPVPPRALNDWQSRPVGQRVFAALIPLSAITGVLLFISFVHFWPILLLPVAMTAIGGALFGDDWRQDQRGNRRGRRDMRHYRGHYGRGWR</sequence>
<dbReference type="OrthoDB" id="3534574at2"/>
<feature type="region of interest" description="Disordered" evidence="1">
    <location>
        <begin position="62"/>
        <end position="81"/>
    </location>
</feature>
<feature type="transmembrane region" description="Helical" evidence="2">
    <location>
        <begin position="125"/>
        <end position="144"/>
    </location>
</feature>
<dbReference type="Proteomes" id="UP000239203">
    <property type="component" value="Unassembled WGS sequence"/>
</dbReference>
<comment type="caution">
    <text evidence="4">The sequence shown here is derived from an EMBL/GenBank/DDBJ whole genome shotgun (WGS) entry which is preliminary data.</text>
</comment>
<evidence type="ECO:0000313" key="5">
    <source>
        <dbReference type="Proteomes" id="UP000239203"/>
    </source>
</evidence>
<name>A0A2S6GX08_9PSEU</name>
<evidence type="ECO:0000256" key="1">
    <source>
        <dbReference type="SAM" id="MobiDB-lite"/>
    </source>
</evidence>
<dbReference type="Pfam" id="PF08044">
    <property type="entry name" value="DUF1707"/>
    <property type="match status" value="1"/>
</dbReference>
<accession>A0A2S6GX08</accession>
<dbReference type="PANTHER" id="PTHR40763:SF5">
    <property type="entry name" value="MEMBRANE PROTEIN"/>
    <property type="match status" value="1"/>
</dbReference>
<gene>
    <name evidence="4" type="ORF">CLV40_103374</name>
</gene>
<dbReference type="PANTHER" id="PTHR40763">
    <property type="entry name" value="MEMBRANE PROTEIN-RELATED"/>
    <property type="match status" value="1"/>
</dbReference>
<organism evidence="4 5">
    <name type="scientific">Actinokineospora auranticolor</name>
    <dbReference type="NCBI Taxonomy" id="155976"/>
    <lineage>
        <taxon>Bacteria</taxon>
        <taxon>Bacillati</taxon>
        <taxon>Actinomycetota</taxon>
        <taxon>Actinomycetes</taxon>
        <taxon>Pseudonocardiales</taxon>
        <taxon>Pseudonocardiaceae</taxon>
        <taxon>Actinokineospora</taxon>
    </lineage>
</organism>
<evidence type="ECO:0000259" key="3">
    <source>
        <dbReference type="Pfam" id="PF08044"/>
    </source>
</evidence>
<feature type="transmembrane region" description="Helical" evidence="2">
    <location>
        <begin position="100"/>
        <end position="119"/>
    </location>
</feature>
<reference evidence="4 5" key="1">
    <citation type="submission" date="2018-02" db="EMBL/GenBank/DDBJ databases">
        <title>Genomic Encyclopedia of Archaeal and Bacterial Type Strains, Phase II (KMG-II): from individual species to whole genera.</title>
        <authorList>
            <person name="Goeker M."/>
        </authorList>
    </citation>
    <scope>NUCLEOTIDE SEQUENCE [LARGE SCALE GENOMIC DNA]</scope>
    <source>
        <strain evidence="4 5">YU 961-1</strain>
    </source>
</reference>
<keyword evidence="2" id="KW-1133">Transmembrane helix</keyword>
<keyword evidence="2" id="KW-0812">Transmembrane</keyword>
<dbReference type="AlphaFoldDB" id="A0A2S6GX08"/>
<feature type="compositionally biased region" description="Pro residues" evidence="1">
    <location>
        <begin position="70"/>
        <end position="81"/>
    </location>
</feature>